<dbReference type="PROSITE" id="PS50011">
    <property type="entry name" value="PROTEIN_KINASE_DOM"/>
    <property type="match status" value="1"/>
</dbReference>
<dbReference type="InterPro" id="IPR000719">
    <property type="entry name" value="Prot_kinase_dom"/>
</dbReference>
<evidence type="ECO:0000259" key="10">
    <source>
        <dbReference type="PROSITE" id="PS50011"/>
    </source>
</evidence>
<dbReference type="SMART" id="SM00220">
    <property type="entry name" value="S_TKc"/>
    <property type="match status" value="1"/>
</dbReference>
<keyword evidence="2" id="KW-0808">Transferase</keyword>
<dbReference type="SUPFAM" id="SSF56112">
    <property type="entry name" value="Protein kinase-like (PK-like)"/>
    <property type="match status" value="1"/>
</dbReference>
<dbReference type="InterPro" id="IPR011009">
    <property type="entry name" value="Kinase-like_dom_sf"/>
</dbReference>
<feature type="region of interest" description="Disordered" evidence="9">
    <location>
        <begin position="1544"/>
        <end position="1661"/>
    </location>
</feature>
<evidence type="ECO:0000256" key="4">
    <source>
        <dbReference type="ARBA" id="ARBA00022777"/>
    </source>
</evidence>
<proteinExistence type="predicted"/>
<dbReference type="GO" id="GO:0005524">
    <property type="term" value="F:ATP binding"/>
    <property type="evidence" value="ECO:0007669"/>
    <property type="project" value="UniProtKB-KW"/>
</dbReference>
<evidence type="ECO:0000256" key="2">
    <source>
        <dbReference type="ARBA" id="ARBA00022679"/>
    </source>
</evidence>
<sequence length="1661" mass="190695">MNDELILSQLDCRVLQSLGRGTFGRVYLVDPGDQKLHAAKVINRQDFNTREWEAASRLASLNLDNEHILKFDGLQQTAGCVVLLMEYANLQETLDDLVNATTGPIPEEVVGIIILQILEGVQAIHAAGLVHRDLKPKHILMHCPRHVPTNIQSNEMNSLTGSTRSQSEMERSQLFGLNSIDGDRDNSNDPVVLKLCDFGLSRSCTPFDLASTHCGTPLYMAPEVLLGTGKFDQKADIWPIGVIMYQLLAKQHPFHIGSITELMQSVQMPLPTLDQVSFLCWDLLTNLLQFHPLRRFTADQALSHPFIQGIRNQHSVQTIINEGGEPVINSRKPVLTLQQYRLILGKNSKPVRPLPKLEPSGFFSTPLSAEGRSRMSVSRDFERDKESASRTSNKRDEKKKEDGAVSSEQDATEKDRVCLFCRVRIDMGNYGDHLEKHLKDRENSSGKVLVGVSTREVPSLQDSQDQKRNDLKGNNKTGRDEYDRPKQHDKDGTHSHVHMTRKERDRAQNERKSKSSYKHGDRTDRVDDQHDDTYQNTRSHTNSVIKDSRNQNEHYDQKRNRSNAGQGNELYNRGNHNMIDDVDGAGAGRGSAPPQSSSAPLDRGHMNKHRDKKGRSSIGPTDKRHHDKKTIREFASTISVTPAPGDTGGRAGHAGHTHTTTRPRRHTSGDLDDRHKKGHGHHERHRSKTKTYAGKDRDKHQKRPNTAQPYEEKHKQPDRVKSAFQIRELFRDRDNKKDSNQSAYIQQYETKQKEILKERERILNEKITPNTDPANVVIRLRTRMDSTTFESYQQLHHLLIGVRDILVTPSVHSSQGQQQKANKRWVIHFLKNDAMAVLGTLIHAAHARMSVWEERELARKKLKEKDGIQDESRDVEDDLNAEKDGLTLMSDDEFQEGKQKDFIFVTEVTKQASSVIQALIEIAPSESIPFIFKYAVVPALIKLQLHCDTSKLAFNPFKTVQNKVENEKKEDEEEQNEDLKQNNIPNQSSDTSQQNKSSEKSFFRLQAAHIRPILAVAAVGTVTHCVKLIHQYHIFNSLILALAQTLGYAGFRNATYEVNEELSKELIKEKEEALGSALVVMRTLHALVVTPYVQPLNDNVSKSLKKSEPGNIKEQKKEEPNVTTLKAQFYRLVPEGIANIHPFLHLLTLQDIEKEREQDNNELNIPVEKENSELQRAQFRTSLITFLDSDRTDGISILTSVFIMLQKFYDIQESINIKDQKHEADEGKEGEESNSGVDMSSSKLNVPHLHSSILVTLAKALLFRITLCLAHLHRGSILPDNLAGIVQLLAQQLKIYLKIKTEDQFTSKRGKQDENKDLEPNNAQTPEPIAGNNSSNNEDDVGDADELEQLEIRDVLEQKGAEYRERELQKVKENVDNEEKKEEVVQEQENDKQSDEPVQIEEKEEDLKNQEDEIKQEIEEEKKEDENKDELKKEEDDQQNKEEQIVHQEMDLKQSQEQSTLQNQDNQNNDNKNEQNQELKKNIISISITNEFALIQVVYALTDLASIKENHHLLRKFNVIDRLRTAIQDLDNVIIRRKEKEALGDKNQKEKAKYMRKSQDQRKKKEKEKEKEKLKEKLKKEKENDKKKKHKKDKKAEKEEKESRQAKDNKRKGKDKEEKKKKEKEKFKEKRDTERGKDKRKKNKKDKERDKSRDRRKKDRK</sequence>
<dbReference type="PANTHER" id="PTHR24350">
    <property type="entry name" value="SERINE/THREONINE-PROTEIN KINASE IAL-RELATED"/>
    <property type="match status" value="1"/>
</dbReference>
<accession>A0A5J4WLY6</accession>
<dbReference type="Pfam" id="PF00069">
    <property type="entry name" value="Pkinase"/>
    <property type="match status" value="1"/>
</dbReference>
<comment type="caution">
    <text evidence="11">The sequence shown here is derived from an EMBL/GenBank/DDBJ whole genome shotgun (WGS) entry which is preliminary data.</text>
</comment>
<feature type="region of interest" description="Disordered" evidence="9">
    <location>
        <begin position="436"/>
        <end position="721"/>
    </location>
</feature>
<feature type="region of interest" description="Disordered" evidence="9">
    <location>
        <begin position="964"/>
        <end position="996"/>
    </location>
</feature>
<keyword evidence="4 11" id="KW-0418">Kinase</keyword>
<dbReference type="Gene3D" id="3.30.200.20">
    <property type="entry name" value="Phosphorylase Kinase, domain 1"/>
    <property type="match status" value="1"/>
</dbReference>
<evidence type="ECO:0000256" key="9">
    <source>
        <dbReference type="SAM" id="MobiDB-lite"/>
    </source>
</evidence>
<evidence type="ECO:0000313" key="11">
    <source>
        <dbReference type="EMBL" id="KAA6395994.1"/>
    </source>
</evidence>
<reference evidence="11 12" key="1">
    <citation type="submission" date="2019-03" db="EMBL/GenBank/DDBJ databases">
        <title>Single cell metagenomics reveals metabolic interactions within the superorganism composed of flagellate Streblomastix strix and complex community of Bacteroidetes bacteria on its surface.</title>
        <authorList>
            <person name="Treitli S.C."/>
            <person name="Kolisko M."/>
            <person name="Husnik F."/>
            <person name="Keeling P."/>
            <person name="Hampl V."/>
        </authorList>
    </citation>
    <scope>NUCLEOTIDE SEQUENCE [LARGE SCALE GENOMIC DNA]</scope>
    <source>
        <strain evidence="11">ST1C</strain>
    </source>
</reference>
<feature type="compositionally biased region" description="Basic and acidic residues" evidence="9">
    <location>
        <begin position="546"/>
        <end position="559"/>
    </location>
</feature>
<feature type="compositionally biased region" description="Basic and acidic residues" evidence="9">
    <location>
        <begin position="1367"/>
        <end position="1395"/>
    </location>
</feature>
<feature type="compositionally biased region" description="Polar residues" evidence="9">
    <location>
        <begin position="984"/>
        <end position="996"/>
    </location>
</feature>
<organism evidence="11 12">
    <name type="scientific">Streblomastix strix</name>
    <dbReference type="NCBI Taxonomy" id="222440"/>
    <lineage>
        <taxon>Eukaryota</taxon>
        <taxon>Metamonada</taxon>
        <taxon>Preaxostyla</taxon>
        <taxon>Oxymonadida</taxon>
        <taxon>Streblomastigidae</taxon>
        <taxon>Streblomastix</taxon>
    </lineage>
</organism>
<name>A0A5J4WLY6_9EUKA</name>
<feature type="binding site" evidence="7">
    <location>
        <position position="197"/>
    </location>
    <ligand>
        <name>ATP</name>
        <dbReference type="ChEBI" id="CHEBI:30616"/>
    </ligand>
</feature>
<evidence type="ECO:0000256" key="5">
    <source>
        <dbReference type="ARBA" id="ARBA00022840"/>
    </source>
</evidence>
<evidence type="ECO:0000256" key="1">
    <source>
        <dbReference type="ARBA" id="ARBA00022527"/>
    </source>
</evidence>
<feature type="binding site" evidence="7">
    <location>
        <begin position="86"/>
        <end position="88"/>
    </location>
    <ligand>
        <name>ATP</name>
        <dbReference type="ChEBI" id="CHEBI:30616"/>
    </ligand>
</feature>
<dbReference type="EMBL" id="SNRW01001543">
    <property type="protein sequence ID" value="KAA6395994.1"/>
    <property type="molecule type" value="Genomic_DNA"/>
</dbReference>
<keyword evidence="5 7" id="KW-0067">ATP-binding</keyword>
<feature type="binding site" evidence="7">
    <location>
        <position position="40"/>
    </location>
    <ligand>
        <name>ATP</name>
        <dbReference type="ChEBI" id="CHEBI:30616"/>
    </ligand>
</feature>
<feature type="compositionally biased region" description="Basic and acidic residues" evidence="9">
    <location>
        <begin position="1544"/>
        <end position="1586"/>
    </location>
</feature>
<feature type="compositionally biased region" description="Basic residues" evidence="9">
    <location>
        <begin position="676"/>
        <end position="689"/>
    </location>
</feature>
<dbReference type="OrthoDB" id="346907at2759"/>
<dbReference type="GO" id="GO:0004674">
    <property type="term" value="F:protein serine/threonine kinase activity"/>
    <property type="evidence" value="ECO:0007669"/>
    <property type="project" value="UniProtKB-KW"/>
</dbReference>
<dbReference type="Proteomes" id="UP000324800">
    <property type="component" value="Unassembled WGS sequence"/>
</dbReference>
<feature type="compositionally biased region" description="Polar residues" evidence="9">
    <location>
        <begin position="534"/>
        <end position="545"/>
    </location>
</feature>
<feature type="compositionally biased region" description="Basic and acidic residues" evidence="9">
    <location>
        <begin position="1594"/>
        <end position="1637"/>
    </location>
</feature>
<dbReference type="InterPro" id="IPR030616">
    <property type="entry name" value="Aur-like"/>
</dbReference>
<feature type="domain" description="Protein kinase" evidence="10">
    <location>
        <begin position="12"/>
        <end position="307"/>
    </location>
</feature>
<feature type="compositionally biased region" description="Basic and acidic residues" evidence="9">
    <location>
        <begin position="464"/>
        <end position="533"/>
    </location>
</feature>
<feature type="active site" description="Proton acceptor" evidence="6">
    <location>
        <position position="133"/>
    </location>
</feature>
<feature type="compositionally biased region" description="Low complexity" evidence="9">
    <location>
        <begin position="1461"/>
        <end position="1470"/>
    </location>
</feature>
<evidence type="ECO:0000256" key="7">
    <source>
        <dbReference type="PIRSR" id="PIRSR630616-2"/>
    </source>
</evidence>
<evidence type="ECO:0000256" key="8">
    <source>
        <dbReference type="PIRSR" id="PIRSR630616-3"/>
    </source>
</evidence>
<dbReference type="Gene3D" id="1.10.510.10">
    <property type="entry name" value="Transferase(Phosphotransferase) domain 1"/>
    <property type="match status" value="1"/>
</dbReference>
<keyword evidence="1" id="KW-0723">Serine/threonine-protein kinase</keyword>
<keyword evidence="3 7" id="KW-0547">Nucleotide-binding</keyword>
<feature type="compositionally biased region" description="Polar residues" evidence="9">
    <location>
        <begin position="1321"/>
        <end position="1336"/>
    </location>
</feature>
<feature type="region of interest" description="Disordered" evidence="9">
    <location>
        <begin position="355"/>
        <end position="409"/>
    </location>
</feature>
<feature type="region of interest" description="Disordered" evidence="9">
    <location>
        <begin position="1306"/>
        <end position="1341"/>
    </location>
</feature>
<feature type="compositionally biased region" description="Basic and acidic residues" evidence="9">
    <location>
        <begin position="1405"/>
        <end position="1454"/>
    </location>
</feature>
<evidence type="ECO:0000256" key="6">
    <source>
        <dbReference type="PIRSR" id="PIRSR630616-1"/>
    </source>
</evidence>
<feature type="compositionally biased region" description="Basic residues" evidence="9">
    <location>
        <begin position="653"/>
        <end position="666"/>
    </location>
</feature>
<gene>
    <name evidence="11" type="ORF">EZS28_008477</name>
</gene>
<feature type="compositionally biased region" description="Basic and acidic residues" evidence="9">
    <location>
        <begin position="1306"/>
        <end position="1319"/>
    </location>
</feature>
<feature type="region of interest" description="Disordered" evidence="9">
    <location>
        <begin position="1220"/>
        <end position="1241"/>
    </location>
</feature>
<evidence type="ECO:0000313" key="12">
    <source>
        <dbReference type="Proteomes" id="UP000324800"/>
    </source>
</evidence>
<feature type="compositionally biased region" description="Basic and acidic residues" evidence="9">
    <location>
        <begin position="1220"/>
        <end position="1231"/>
    </location>
</feature>
<feature type="compositionally biased region" description="Basic and acidic residues" evidence="9">
    <location>
        <begin position="710"/>
        <end position="721"/>
    </location>
</feature>
<feature type="compositionally biased region" description="Basic and acidic residues" evidence="9">
    <location>
        <begin position="371"/>
        <end position="403"/>
    </location>
</feature>
<feature type="region of interest" description="Disordered" evidence="9">
    <location>
        <begin position="1367"/>
        <end position="1474"/>
    </location>
</feature>
<feature type="cross-link" description="Glycyl lysine isopeptide (Lys-Gly) (interchain with G-Cter in SUMO2)" evidence="8">
    <location>
        <position position="135"/>
    </location>
</feature>
<evidence type="ECO:0000256" key="3">
    <source>
        <dbReference type="ARBA" id="ARBA00022741"/>
    </source>
</evidence>
<protein>
    <submittedName>
        <fullName evidence="11">Putative Calcium/calmodulin-dependent protein kinase 1D</fullName>
    </submittedName>
</protein>
<feature type="compositionally biased region" description="Basic residues" evidence="9">
    <location>
        <begin position="606"/>
        <end position="615"/>
    </location>
</feature>